<comment type="caution">
    <text evidence="1">The sequence shown here is derived from an EMBL/GenBank/DDBJ whole genome shotgun (WGS) entry which is preliminary data.</text>
</comment>
<organism evidence="1 2">
    <name type="scientific">Gossypium arboreum</name>
    <name type="common">Tree cotton</name>
    <name type="synonym">Gossypium nanking</name>
    <dbReference type="NCBI Taxonomy" id="29729"/>
    <lineage>
        <taxon>Eukaryota</taxon>
        <taxon>Viridiplantae</taxon>
        <taxon>Streptophyta</taxon>
        <taxon>Embryophyta</taxon>
        <taxon>Tracheophyta</taxon>
        <taxon>Spermatophyta</taxon>
        <taxon>Magnoliopsida</taxon>
        <taxon>eudicotyledons</taxon>
        <taxon>Gunneridae</taxon>
        <taxon>Pentapetalae</taxon>
        <taxon>rosids</taxon>
        <taxon>malvids</taxon>
        <taxon>Malvales</taxon>
        <taxon>Malvaceae</taxon>
        <taxon>Malvoideae</taxon>
        <taxon>Gossypium</taxon>
    </lineage>
</organism>
<evidence type="ECO:0000313" key="2">
    <source>
        <dbReference type="Proteomes" id="UP001358586"/>
    </source>
</evidence>
<reference evidence="1 2" key="1">
    <citation type="submission" date="2023-03" db="EMBL/GenBank/DDBJ databases">
        <title>WGS of Gossypium arboreum.</title>
        <authorList>
            <person name="Yu D."/>
        </authorList>
    </citation>
    <scope>NUCLEOTIDE SEQUENCE [LARGE SCALE GENOMIC DNA]</scope>
    <source>
        <tissue evidence="1">Leaf</tissue>
    </source>
</reference>
<accession>A0ABR0NYK2</accession>
<protein>
    <submittedName>
        <fullName evidence="1">Uncharacterized protein</fullName>
    </submittedName>
</protein>
<proteinExistence type="predicted"/>
<name>A0ABR0NYK2_GOSAR</name>
<sequence>MGTVSAAIFMSSRGLSLYTLTRNKVEPWAELRGTTGSAVRYTTFVRPTIASGGMYEFLPTCEAIVAMELDCYLEYMPWFRVHGKLYLLGKEARGRQPHTRRPRQGPRHLRSDEATEVVYVYGTERKSECYAIGVWGIL</sequence>
<dbReference type="Proteomes" id="UP001358586">
    <property type="component" value="Chromosome 8"/>
</dbReference>
<keyword evidence="2" id="KW-1185">Reference proteome</keyword>
<evidence type="ECO:0000313" key="1">
    <source>
        <dbReference type="EMBL" id="KAK5811438.1"/>
    </source>
</evidence>
<gene>
    <name evidence="1" type="ORF">PVK06_026769</name>
</gene>
<dbReference type="EMBL" id="JARKNE010000008">
    <property type="protein sequence ID" value="KAK5811438.1"/>
    <property type="molecule type" value="Genomic_DNA"/>
</dbReference>